<dbReference type="RefSeq" id="XP_001307813.1">
    <property type="nucleotide sequence ID" value="XM_001307812.1"/>
</dbReference>
<keyword evidence="2" id="KW-1185">Reference proteome</keyword>
<sequence length="198" mass="22182">MENKFHFGLKCVVIGQTIDLMKRFVESVPGVEVDPAETFRFLKVYTFPLYVSDSLILRIDLWALPDDVRQRGDAQLLCCDASIVFYVAETENDLLSILSVYHRDIRAVNAQCKYIACGNLSEDSLAALGKASGFTIQHIENMEPSQIAFVFKGAIASVISEIPNPPDPVFMLHKNIKLGSLLLDDPSYRRALRPSFPQ</sequence>
<dbReference type="VEuPathDB" id="TrichDB:TVAGG3_0053950"/>
<reference evidence="1" key="2">
    <citation type="journal article" date="2007" name="Science">
        <title>Draft genome sequence of the sexually transmitted pathogen Trichomonas vaginalis.</title>
        <authorList>
            <person name="Carlton J.M."/>
            <person name="Hirt R.P."/>
            <person name="Silva J.C."/>
            <person name="Delcher A.L."/>
            <person name="Schatz M."/>
            <person name="Zhao Q."/>
            <person name="Wortman J.R."/>
            <person name="Bidwell S.L."/>
            <person name="Alsmark U.C.M."/>
            <person name="Besteiro S."/>
            <person name="Sicheritz-Ponten T."/>
            <person name="Noel C.J."/>
            <person name="Dacks J.B."/>
            <person name="Foster P.G."/>
            <person name="Simillion C."/>
            <person name="Van de Peer Y."/>
            <person name="Miranda-Saavedra D."/>
            <person name="Barton G.J."/>
            <person name="Westrop G.D."/>
            <person name="Mueller S."/>
            <person name="Dessi D."/>
            <person name="Fiori P.L."/>
            <person name="Ren Q."/>
            <person name="Paulsen I."/>
            <person name="Zhang H."/>
            <person name="Bastida-Corcuera F.D."/>
            <person name="Simoes-Barbosa A."/>
            <person name="Brown M.T."/>
            <person name="Hayes R.D."/>
            <person name="Mukherjee M."/>
            <person name="Okumura C.Y."/>
            <person name="Schneider R."/>
            <person name="Smith A.J."/>
            <person name="Vanacova S."/>
            <person name="Villalvazo M."/>
            <person name="Haas B.J."/>
            <person name="Pertea M."/>
            <person name="Feldblyum T.V."/>
            <person name="Utterback T.R."/>
            <person name="Shu C.L."/>
            <person name="Osoegawa K."/>
            <person name="de Jong P.J."/>
            <person name="Hrdy I."/>
            <person name="Horvathova L."/>
            <person name="Zubacova Z."/>
            <person name="Dolezal P."/>
            <person name="Malik S.B."/>
            <person name="Logsdon J.M. Jr."/>
            <person name="Henze K."/>
            <person name="Gupta A."/>
            <person name="Wang C.C."/>
            <person name="Dunne R.L."/>
            <person name="Upcroft J.A."/>
            <person name="Upcroft P."/>
            <person name="White O."/>
            <person name="Salzberg S.L."/>
            <person name="Tang P."/>
            <person name="Chiu C.-H."/>
            <person name="Lee Y.-S."/>
            <person name="Embley T.M."/>
            <person name="Coombs G.H."/>
            <person name="Mottram J.C."/>
            <person name="Tachezy J."/>
            <person name="Fraser-Liggett C.M."/>
            <person name="Johnson P.J."/>
        </authorList>
    </citation>
    <scope>NUCLEOTIDE SEQUENCE [LARGE SCALE GENOMIC DNA]</scope>
    <source>
        <strain evidence="1">G3</strain>
    </source>
</reference>
<evidence type="ECO:0000313" key="1">
    <source>
        <dbReference type="EMBL" id="EAX94883.1"/>
    </source>
</evidence>
<proteinExistence type="predicted"/>
<name>A2FJQ1_TRIV3</name>
<dbReference type="SMR" id="A2FJQ1"/>
<dbReference type="EMBL" id="DS113833">
    <property type="protein sequence ID" value="EAX94883.1"/>
    <property type="molecule type" value="Genomic_DNA"/>
</dbReference>
<reference evidence="1" key="1">
    <citation type="submission" date="2006-10" db="EMBL/GenBank/DDBJ databases">
        <authorList>
            <person name="Amadeo P."/>
            <person name="Zhao Q."/>
            <person name="Wortman J."/>
            <person name="Fraser-Liggett C."/>
            <person name="Carlton J."/>
        </authorList>
    </citation>
    <scope>NUCLEOTIDE SEQUENCE</scope>
    <source>
        <strain evidence="1">G3</strain>
    </source>
</reference>
<dbReference type="Proteomes" id="UP000001542">
    <property type="component" value="Unassembled WGS sequence"/>
</dbReference>
<dbReference type="OrthoDB" id="10253907at2759"/>
<dbReference type="InParanoid" id="A2FJQ1"/>
<protein>
    <submittedName>
        <fullName evidence="1">Uncharacterized protein</fullName>
    </submittedName>
</protein>
<gene>
    <name evidence="1" type="ORF">TVAG_370540</name>
</gene>
<dbReference type="VEuPathDB" id="TrichDB:TVAG_370540"/>
<dbReference type="KEGG" id="tva:4752626"/>
<organism evidence="1 2">
    <name type="scientific">Trichomonas vaginalis (strain ATCC PRA-98 / G3)</name>
    <dbReference type="NCBI Taxonomy" id="412133"/>
    <lineage>
        <taxon>Eukaryota</taxon>
        <taxon>Metamonada</taxon>
        <taxon>Parabasalia</taxon>
        <taxon>Trichomonadida</taxon>
        <taxon>Trichomonadidae</taxon>
        <taxon>Trichomonas</taxon>
    </lineage>
</organism>
<evidence type="ECO:0000313" key="2">
    <source>
        <dbReference type="Proteomes" id="UP000001542"/>
    </source>
</evidence>
<dbReference type="AlphaFoldDB" id="A2FJQ1"/>
<accession>A2FJQ1</accession>